<accession>A0A1X6WS80</accession>
<feature type="transmembrane region" description="Helical" evidence="1">
    <location>
        <begin position="7"/>
        <end position="29"/>
    </location>
</feature>
<sequence length="49" mass="5218">MDDNLNKIMWAIGILGLVGGIILVAGKAFPELTTMVVDVVKSKLTNGFN</sequence>
<reference evidence="3" key="1">
    <citation type="submission" date="2017-02" db="EMBL/GenBank/DDBJ databases">
        <authorList>
            <person name="Dridi B."/>
        </authorList>
    </citation>
    <scope>NUCLEOTIDE SEQUENCE [LARGE SCALE GENOMIC DNA]</scope>
    <source>
        <strain evidence="3">bH819</strain>
    </source>
</reference>
<evidence type="ECO:0000313" key="3">
    <source>
        <dbReference type="Proteomes" id="UP000195918"/>
    </source>
</evidence>
<keyword evidence="1" id="KW-0812">Transmembrane</keyword>
<protein>
    <submittedName>
        <fullName evidence="2">Uncharacterized protein</fullName>
    </submittedName>
</protein>
<name>A0A1X6WS80_9ENTE</name>
<evidence type="ECO:0000313" key="2">
    <source>
        <dbReference type="EMBL" id="SLM87092.1"/>
    </source>
</evidence>
<proteinExistence type="predicted"/>
<organism evidence="2 3">
    <name type="scientific">Vagococcus fluvialis bH819</name>
    <dbReference type="NCBI Taxonomy" id="1255619"/>
    <lineage>
        <taxon>Bacteria</taxon>
        <taxon>Bacillati</taxon>
        <taxon>Bacillota</taxon>
        <taxon>Bacilli</taxon>
        <taxon>Lactobacillales</taxon>
        <taxon>Enterococcaceae</taxon>
        <taxon>Vagococcus</taxon>
    </lineage>
</organism>
<dbReference type="RefSeq" id="WP_179203887.1">
    <property type="nucleotide sequence ID" value="NZ_FWFD01000019.1"/>
</dbReference>
<keyword evidence="1" id="KW-1133">Transmembrane helix</keyword>
<dbReference type="AlphaFoldDB" id="A0A1X6WS80"/>
<evidence type="ECO:0000256" key="1">
    <source>
        <dbReference type="SAM" id="Phobius"/>
    </source>
</evidence>
<keyword evidence="1" id="KW-0472">Membrane</keyword>
<dbReference type="Proteomes" id="UP000195918">
    <property type="component" value="Unassembled WGS sequence"/>
</dbReference>
<gene>
    <name evidence="2" type="ORF">FM121_13420</name>
</gene>
<dbReference type="EMBL" id="FWFD01000019">
    <property type="protein sequence ID" value="SLM87092.1"/>
    <property type="molecule type" value="Genomic_DNA"/>
</dbReference>
<keyword evidence="3" id="KW-1185">Reference proteome</keyword>